<evidence type="ECO:0000259" key="2">
    <source>
        <dbReference type="SMART" id="SM01321"/>
    </source>
</evidence>
<dbReference type="GO" id="GO:0006313">
    <property type="term" value="P:DNA transposition"/>
    <property type="evidence" value="ECO:0007669"/>
    <property type="project" value="InterPro"/>
</dbReference>
<dbReference type="GO" id="GO:0003677">
    <property type="term" value="F:DNA binding"/>
    <property type="evidence" value="ECO:0007669"/>
    <property type="project" value="InterPro"/>
</dbReference>
<name>A0A0F8ZAZ3_9ZZZZ</name>
<dbReference type="SMART" id="SM01321">
    <property type="entry name" value="Y1_Tnp"/>
    <property type="match status" value="1"/>
</dbReference>
<dbReference type="Pfam" id="PF01797">
    <property type="entry name" value="Y1_Tnp"/>
    <property type="match status" value="1"/>
</dbReference>
<proteinExistence type="predicted"/>
<dbReference type="EMBL" id="LAZR01061410">
    <property type="protein sequence ID" value="KKK63639.1"/>
    <property type="molecule type" value="Genomic_DNA"/>
</dbReference>
<feature type="compositionally biased region" description="Basic and acidic residues" evidence="1">
    <location>
        <begin position="13"/>
        <end position="26"/>
    </location>
</feature>
<reference evidence="3" key="1">
    <citation type="journal article" date="2015" name="Nature">
        <title>Complex archaea that bridge the gap between prokaryotes and eukaryotes.</title>
        <authorList>
            <person name="Spang A."/>
            <person name="Saw J.H."/>
            <person name="Jorgensen S.L."/>
            <person name="Zaremba-Niedzwiedzka K."/>
            <person name="Martijn J."/>
            <person name="Lind A.E."/>
            <person name="van Eijk R."/>
            <person name="Schleper C."/>
            <person name="Guy L."/>
            <person name="Ettema T.J."/>
        </authorList>
    </citation>
    <scope>NUCLEOTIDE SEQUENCE</scope>
</reference>
<gene>
    <name evidence="3" type="ORF">LCGC14_2992250</name>
</gene>
<dbReference type="InterPro" id="IPR002686">
    <property type="entry name" value="Transposase_17"/>
</dbReference>
<sequence length="163" mass="19298">MSPTVRFLPQTDRFPEGQEYEDHREQHDDVGGCHGCLQPCLRILLQRDTLECMHDGDSGHRKQCKRFNDPGHAHFLTFSCFRRQPFFSGDVAPKWFLEGVDHARKKVGFHLWAYVIMPDHAHLVIWPGETYSISRILWWLKTPFSHRILTHVRENHPKFLPRM</sequence>
<dbReference type="Gene3D" id="3.30.70.1290">
    <property type="entry name" value="Transposase IS200-like"/>
    <property type="match status" value="1"/>
</dbReference>
<feature type="region of interest" description="Disordered" evidence="1">
    <location>
        <begin position="1"/>
        <end position="26"/>
    </location>
</feature>
<dbReference type="InterPro" id="IPR036515">
    <property type="entry name" value="Transposase_17_sf"/>
</dbReference>
<evidence type="ECO:0000313" key="3">
    <source>
        <dbReference type="EMBL" id="KKK63639.1"/>
    </source>
</evidence>
<evidence type="ECO:0000256" key="1">
    <source>
        <dbReference type="SAM" id="MobiDB-lite"/>
    </source>
</evidence>
<dbReference type="SUPFAM" id="SSF143422">
    <property type="entry name" value="Transposase IS200-like"/>
    <property type="match status" value="1"/>
</dbReference>
<comment type="caution">
    <text evidence="3">The sequence shown here is derived from an EMBL/GenBank/DDBJ whole genome shotgun (WGS) entry which is preliminary data.</text>
</comment>
<accession>A0A0F8ZAZ3</accession>
<feature type="domain" description="Transposase IS200-like" evidence="2">
    <location>
        <begin position="69"/>
        <end position="156"/>
    </location>
</feature>
<feature type="non-terminal residue" evidence="3">
    <location>
        <position position="163"/>
    </location>
</feature>
<dbReference type="GO" id="GO:0004803">
    <property type="term" value="F:transposase activity"/>
    <property type="evidence" value="ECO:0007669"/>
    <property type="project" value="InterPro"/>
</dbReference>
<protein>
    <recommendedName>
        <fullName evidence="2">Transposase IS200-like domain-containing protein</fullName>
    </recommendedName>
</protein>
<dbReference type="AlphaFoldDB" id="A0A0F8ZAZ3"/>
<organism evidence="3">
    <name type="scientific">marine sediment metagenome</name>
    <dbReference type="NCBI Taxonomy" id="412755"/>
    <lineage>
        <taxon>unclassified sequences</taxon>
        <taxon>metagenomes</taxon>
        <taxon>ecological metagenomes</taxon>
    </lineage>
</organism>